<dbReference type="PANTHER" id="PTHR45677:SF8">
    <property type="entry name" value="CYSTEINE SULFINIC ACID DECARBOXYLASE"/>
    <property type="match status" value="1"/>
</dbReference>
<protein>
    <submittedName>
        <fullName evidence="8">Cytochrome C biogenesis protein CcmH</fullName>
    </submittedName>
    <submittedName>
        <fullName evidence="9">Decarboxylase</fullName>
    </submittedName>
</protein>
<dbReference type="GO" id="GO:0016831">
    <property type="term" value="F:carboxy-lyase activity"/>
    <property type="evidence" value="ECO:0007669"/>
    <property type="project" value="UniProtKB-KW"/>
</dbReference>
<comment type="caution">
    <text evidence="8">The sequence shown here is derived from an EMBL/GenBank/DDBJ whole genome shotgun (WGS) entry which is preliminary data.</text>
</comment>
<dbReference type="InterPro" id="IPR015422">
    <property type="entry name" value="PyrdxlP-dep_Trfase_small"/>
</dbReference>
<reference evidence="8 10" key="1">
    <citation type="submission" date="2014-07" db="EMBL/GenBank/DDBJ databases">
        <title>Genome of Flavobacterium hydatis DSM 2063.</title>
        <authorList>
            <person name="Pipes S.E."/>
            <person name="Stropko S.J."/>
            <person name="Newman J.D."/>
        </authorList>
    </citation>
    <scope>NUCLEOTIDE SEQUENCE [LARGE SCALE GENOMIC DNA]</scope>
    <source>
        <strain evidence="8 10">DSM 2063</strain>
    </source>
</reference>
<evidence type="ECO:0000313" key="8">
    <source>
        <dbReference type="EMBL" id="KFF03068.1"/>
    </source>
</evidence>
<feature type="modified residue" description="N6-(pyridoxal phosphate)lysine" evidence="6">
    <location>
        <position position="329"/>
    </location>
</feature>
<name>A0A085ZF54_FLAHY</name>
<dbReference type="GO" id="GO:0019752">
    <property type="term" value="P:carboxylic acid metabolic process"/>
    <property type="evidence" value="ECO:0007669"/>
    <property type="project" value="InterPro"/>
</dbReference>
<evidence type="ECO:0000256" key="3">
    <source>
        <dbReference type="ARBA" id="ARBA00022793"/>
    </source>
</evidence>
<dbReference type="CDD" id="cd06450">
    <property type="entry name" value="DOPA_deC_like"/>
    <property type="match status" value="1"/>
</dbReference>
<dbReference type="InterPro" id="IPR002129">
    <property type="entry name" value="PyrdxlP-dep_de-COase"/>
</dbReference>
<dbReference type="Gene3D" id="3.40.640.10">
    <property type="entry name" value="Type I PLP-dependent aspartate aminotransferase-like (Major domain)"/>
    <property type="match status" value="1"/>
</dbReference>
<dbReference type="Proteomes" id="UP000028712">
    <property type="component" value="Unassembled WGS sequence"/>
</dbReference>
<evidence type="ECO:0000256" key="4">
    <source>
        <dbReference type="ARBA" id="ARBA00022898"/>
    </source>
</evidence>
<dbReference type="eggNOG" id="COG0076">
    <property type="taxonomic scope" value="Bacteria"/>
</dbReference>
<dbReference type="RefSeq" id="WP_035628719.1">
    <property type="nucleotide sequence ID" value="NZ_JBEWQG010000028.1"/>
</dbReference>
<keyword evidence="11" id="KW-1185">Reference proteome</keyword>
<evidence type="ECO:0000256" key="7">
    <source>
        <dbReference type="RuleBase" id="RU000382"/>
    </source>
</evidence>
<dbReference type="GO" id="GO:0006520">
    <property type="term" value="P:amino acid metabolic process"/>
    <property type="evidence" value="ECO:0007669"/>
    <property type="project" value="InterPro"/>
</dbReference>
<accession>A0A085ZF54</accession>
<dbReference type="PANTHER" id="PTHR45677">
    <property type="entry name" value="GLUTAMATE DECARBOXYLASE-RELATED"/>
    <property type="match status" value="1"/>
</dbReference>
<keyword evidence="5 7" id="KW-0456">Lyase</keyword>
<sequence>MEAREQITTIELKKVLEKKHDKHIFSNNKKAITLYKKSMKKTIKLIANHLESRDTPFTGASISSIKEKIDAIVLEEKDQGNRLEYVLDELKDIYLNDCIHFHNPKYIAHLNCPILTPTLVAEAFISSLNSSMDTWDQSTGATFIELKLIDWTIEKLGYPERADGIFTSGGTQSNLMGLLLARDYFVKKNYNMDPKMDGLPADASKFRVLCSEVSHFSLKKNLSLLGLGQNAVVPVAVDTDFKMNVQALKKVIQQQKDLGNIPIAIVGTAGTTDFGSIDPLTQIAAIAKENKLWFHIDAAYGGGLLISEKHNHKLEGIELSDSVTIDYHKTFYQPVSSSGFFMRDKSYVDYIKYHADYLNSKEQEDEGIPNMVKKSIQTTRRFDALKLWFTLRIIGTKGLSSYMDKAIDNALFTADFLRRRDDFEVIHNPEISTIVFRYKPWKTDEGSFCSLNSYIRKAIFNEGKAIITSTKVYNEVFLKFTLLNPLTTQADIEEIINLIVLHGQEYTLIN</sequence>
<reference evidence="9 11" key="2">
    <citation type="submission" date="2016-11" db="EMBL/GenBank/DDBJ databases">
        <title>Whole genomes of Flavobacteriaceae.</title>
        <authorList>
            <person name="Stine C."/>
            <person name="Li C."/>
            <person name="Tadesse D."/>
        </authorList>
    </citation>
    <scope>NUCLEOTIDE SEQUENCE [LARGE SCALE GENOMIC DNA]</scope>
    <source>
        <strain evidence="9 11">ATCC 29551</strain>
    </source>
</reference>
<dbReference type="AlphaFoldDB" id="A0A085ZF54"/>
<dbReference type="GO" id="GO:0005737">
    <property type="term" value="C:cytoplasm"/>
    <property type="evidence" value="ECO:0007669"/>
    <property type="project" value="TreeGrafter"/>
</dbReference>
<comment type="similarity">
    <text evidence="2 7">Belongs to the group II decarboxylase family.</text>
</comment>
<dbReference type="OrthoDB" id="9803665at2"/>
<dbReference type="Gene3D" id="1.20.1650.10">
    <property type="entry name" value="PLP-dependent transferases"/>
    <property type="match status" value="1"/>
</dbReference>
<evidence type="ECO:0000256" key="6">
    <source>
        <dbReference type="PIRSR" id="PIRSR602129-50"/>
    </source>
</evidence>
<dbReference type="STRING" id="991.IW20_25015"/>
<evidence type="ECO:0000313" key="10">
    <source>
        <dbReference type="Proteomes" id="UP000028712"/>
    </source>
</evidence>
<keyword evidence="3" id="KW-0210">Decarboxylase</keyword>
<keyword evidence="4 6" id="KW-0663">Pyridoxal phosphate</keyword>
<evidence type="ECO:0000256" key="5">
    <source>
        <dbReference type="ARBA" id="ARBA00023239"/>
    </source>
</evidence>
<evidence type="ECO:0000313" key="9">
    <source>
        <dbReference type="EMBL" id="OXA94148.1"/>
    </source>
</evidence>
<dbReference type="Pfam" id="PF00282">
    <property type="entry name" value="Pyridoxal_deC"/>
    <property type="match status" value="1"/>
</dbReference>
<dbReference type="InterPro" id="IPR015421">
    <property type="entry name" value="PyrdxlP-dep_Trfase_major"/>
</dbReference>
<dbReference type="GO" id="GO:0030170">
    <property type="term" value="F:pyridoxal phosphate binding"/>
    <property type="evidence" value="ECO:0007669"/>
    <property type="project" value="InterPro"/>
</dbReference>
<dbReference type="SUPFAM" id="SSF53383">
    <property type="entry name" value="PLP-dependent transferases"/>
    <property type="match status" value="1"/>
</dbReference>
<dbReference type="InterPro" id="IPR015424">
    <property type="entry name" value="PyrdxlP-dep_Trfase"/>
</dbReference>
<dbReference type="EMBL" id="JPRM01000060">
    <property type="protein sequence ID" value="KFF03068.1"/>
    <property type="molecule type" value="Genomic_DNA"/>
</dbReference>
<evidence type="ECO:0000256" key="2">
    <source>
        <dbReference type="ARBA" id="ARBA00009533"/>
    </source>
</evidence>
<dbReference type="EMBL" id="MUGY01000010">
    <property type="protein sequence ID" value="OXA94148.1"/>
    <property type="molecule type" value="Genomic_DNA"/>
</dbReference>
<evidence type="ECO:0000313" key="11">
    <source>
        <dbReference type="Proteomes" id="UP000198424"/>
    </source>
</evidence>
<dbReference type="PRINTS" id="PR00800">
    <property type="entry name" value="YHDCRBOXLASE"/>
</dbReference>
<evidence type="ECO:0000256" key="1">
    <source>
        <dbReference type="ARBA" id="ARBA00001933"/>
    </source>
</evidence>
<gene>
    <name evidence="9" type="ORF">B0A62_10830</name>
    <name evidence="8" type="ORF">IW20_25015</name>
</gene>
<dbReference type="InterPro" id="IPR010977">
    <property type="entry name" value="Aromatic_deC"/>
</dbReference>
<dbReference type="Proteomes" id="UP000198424">
    <property type="component" value="Unassembled WGS sequence"/>
</dbReference>
<dbReference type="Gene3D" id="3.90.1150.10">
    <property type="entry name" value="Aspartate Aminotransferase, domain 1"/>
    <property type="match status" value="1"/>
</dbReference>
<proteinExistence type="inferred from homology"/>
<comment type="cofactor">
    <cofactor evidence="1 6 7">
        <name>pyridoxal 5'-phosphate</name>
        <dbReference type="ChEBI" id="CHEBI:597326"/>
    </cofactor>
</comment>
<organism evidence="8 10">
    <name type="scientific">Flavobacterium hydatis</name>
    <name type="common">Cytophaga aquatilis</name>
    <dbReference type="NCBI Taxonomy" id="991"/>
    <lineage>
        <taxon>Bacteria</taxon>
        <taxon>Pseudomonadati</taxon>
        <taxon>Bacteroidota</taxon>
        <taxon>Flavobacteriia</taxon>
        <taxon>Flavobacteriales</taxon>
        <taxon>Flavobacteriaceae</taxon>
        <taxon>Flavobacterium</taxon>
    </lineage>
</organism>